<dbReference type="InterPro" id="IPR001452">
    <property type="entry name" value="SH3_domain"/>
</dbReference>
<reference evidence="18" key="1">
    <citation type="submission" date="2025-08" db="UniProtKB">
        <authorList>
            <consortium name="RefSeq"/>
        </authorList>
    </citation>
    <scope>IDENTIFICATION</scope>
    <source>
        <tissue evidence="18">Gonad</tissue>
    </source>
</reference>
<dbReference type="InterPro" id="IPR003598">
    <property type="entry name" value="Ig_sub2"/>
</dbReference>
<dbReference type="SUPFAM" id="SSF50044">
    <property type="entry name" value="SH3-domain"/>
    <property type="match status" value="1"/>
</dbReference>
<feature type="chain" id="PRO_5028259370" evidence="14">
    <location>
        <begin position="24"/>
        <end position="545"/>
    </location>
</feature>
<dbReference type="Proteomes" id="UP000515135">
    <property type="component" value="Unplaced"/>
</dbReference>
<dbReference type="InterPro" id="IPR013098">
    <property type="entry name" value="Ig_I-set"/>
</dbReference>
<keyword evidence="6" id="KW-0677">Repeat</keyword>
<evidence type="ECO:0000256" key="13">
    <source>
        <dbReference type="SAM" id="Phobius"/>
    </source>
</evidence>
<keyword evidence="7 13" id="KW-0472">Membrane</keyword>
<feature type="compositionally biased region" description="Basic and acidic residues" evidence="12">
    <location>
        <begin position="519"/>
        <end position="538"/>
    </location>
</feature>
<dbReference type="AlphaFoldDB" id="A0A6P4ZMJ0"/>
<dbReference type="InterPro" id="IPR036028">
    <property type="entry name" value="SH3-like_dom_sf"/>
</dbReference>
<evidence type="ECO:0000256" key="11">
    <source>
        <dbReference type="PROSITE-ProRule" id="PRU00192"/>
    </source>
</evidence>
<name>A0A6P4ZMJ0_BRABE</name>
<feature type="domain" description="Ig-like" evidence="16">
    <location>
        <begin position="132"/>
        <end position="223"/>
    </location>
</feature>
<keyword evidence="10" id="KW-0393">Immunoglobulin domain</keyword>
<proteinExistence type="inferred from homology"/>
<evidence type="ECO:0000256" key="3">
    <source>
        <dbReference type="ARBA" id="ARBA00006692"/>
    </source>
</evidence>
<evidence type="ECO:0000313" key="18">
    <source>
        <dbReference type="RefSeq" id="XP_019632272.1"/>
    </source>
</evidence>
<dbReference type="PROSITE" id="PS50835">
    <property type="entry name" value="IG_LIKE"/>
    <property type="match status" value="2"/>
</dbReference>
<dbReference type="GeneID" id="109475894"/>
<feature type="region of interest" description="Disordered" evidence="12">
    <location>
        <begin position="383"/>
        <end position="420"/>
    </location>
</feature>
<evidence type="ECO:0000256" key="2">
    <source>
        <dbReference type="ARBA" id="ARBA00004479"/>
    </source>
</evidence>
<dbReference type="PANTHER" id="PTHR11640:SF164">
    <property type="entry name" value="MAM DOMAIN-CONTAINING GLYCOSYLPHOSPHATIDYLINOSITOL ANCHOR PROTEIN 1"/>
    <property type="match status" value="1"/>
</dbReference>
<dbReference type="GO" id="GO:0005911">
    <property type="term" value="C:cell-cell junction"/>
    <property type="evidence" value="ECO:0007669"/>
    <property type="project" value="TreeGrafter"/>
</dbReference>
<evidence type="ECO:0000259" key="16">
    <source>
        <dbReference type="PROSITE" id="PS50835"/>
    </source>
</evidence>
<dbReference type="Gene3D" id="2.60.40.10">
    <property type="entry name" value="Immunoglobulins"/>
    <property type="match status" value="3"/>
</dbReference>
<feature type="transmembrane region" description="Helical" evidence="13">
    <location>
        <begin position="323"/>
        <end position="350"/>
    </location>
</feature>
<feature type="region of interest" description="Disordered" evidence="12">
    <location>
        <begin position="496"/>
        <end position="545"/>
    </location>
</feature>
<dbReference type="SMART" id="SM00408">
    <property type="entry name" value="IGc2"/>
    <property type="match status" value="2"/>
</dbReference>
<evidence type="ECO:0000256" key="9">
    <source>
        <dbReference type="ARBA" id="ARBA00023180"/>
    </source>
</evidence>
<dbReference type="GO" id="GO:0098609">
    <property type="term" value="P:cell-cell adhesion"/>
    <property type="evidence" value="ECO:0007669"/>
    <property type="project" value="TreeGrafter"/>
</dbReference>
<dbReference type="FunFam" id="2.60.40.10:FF:000005">
    <property type="entry name" value="Neuronal cell adhesion molecule"/>
    <property type="match status" value="1"/>
</dbReference>
<evidence type="ECO:0000256" key="10">
    <source>
        <dbReference type="ARBA" id="ARBA00023319"/>
    </source>
</evidence>
<dbReference type="SMART" id="SM00326">
    <property type="entry name" value="SH3"/>
    <property type="match status" value="1"/>
</dbReference>
<keyword evidence="13" id="KW-1133">Transmembrane helix</keyword>
<feature type="domain" description="SH3" evidence="15">
    <location>
        <begin position="432"/>
        <end position="492"/>
    </location>
</feature>
<dbReference type="RefSeq" id="XP_019632272.1">
    <property type="nucleotide sequence ID" value="XM_019776713.1"/>
</dbReference>
<evidence type="ECO:0000256" key="5">
    <source>
        <dbReference type="ARBA" id="ARBA00022475"/>
    </source>
</evidence>
<evidence type="ECO:0000256" key="12">
    <source>
        <dbReference type="SAM" id="MobiDB-lite"/>
    </source>
</evidence>
<feature type="domain" description="Ig-like" evidence="16">
    <location>
        <begin position="227"/>
        <end position="312"/>
    </location>
</feature>
<dbReference type="Pfam" id="PF07679">
    <property type="entry name" value="I-set"/>
    <property type="match status" value="1"/>
</dbReference>
<dbReference type="GO" id="GO:0005886">
    <property type="term" value="C:plasma membrane"/>
    <property type="evidence" value="ECO:0007669"/>
    <property type="project" value="UniProtKB-SubCell"/>
</dbReference>
<evidence type="ECO:0000256" key="1">
    <source>
        <dbReference type="ARBA" id="ARBA00004236"/>
    </source>
</evidence>
<dbReference type="InterPro" id="IPR007110">
    <property type="entry name" value="Ig-like_dom"/>
</dbReference>
<dbReference type="PANTHER" id="PTHR11640">
    <property type="entry name" value="NEPHRIN"/>
    <property type="match status" value="1"/>
</dbReference>
<keyword evidence="13" id="KW-0812">Transmembrane</keyword>
<keyword evidence="9" id="KW-0325">Glycoprotein</keyword>
<dbReference type="InterPro" id="IPR003599">
    <property type="entry name" value="Ig_sub"/>
</dbReference>
<dbReference type="InterPro" id="IPR036179">
    <property type="entry name" value="Ig-like_dom_sf"/>
</dbReference>
<keyword evidence="17" id="KW-1185">Reference proteome</keyword>
<dbReference type="InterPro" id="IPR051275">
    <property type="entry name" value="Cell_adhesion_signaling"/>
</dbReference>
<sequence>MDGLHLNALTSLLAILAVHRGQCDPLFVNSEVNAVVGEEVTLPVTVANDERILSLVWRKVEGAQRVMVYSYIPAEDYRASLGPLEGRAELVGLSLKIDKSQRGDAGLYVIEATLVQSGPQEANINLNILVPPTVTVGPRNPYVVRWRTNVSVSCSVGDPVPKVKGLSWRKDGKVIDVSRAKYGHGDVESPSLQIRNVSKTDWGTYTCVADHKTGISSDSLELQVEYPAIITEITKSLTANAGDRVLLECRAEGNPEPTVMWSRAGSRVLPGTQAFSDGLSTLTLGNVKKNDSGVYTCVASNNIGESHTRSVRLRVEGSETNSLTLTAIIAGACAGGAWIILCLVLLILWIRRRRRRRNDAAYYSVGSREFQFLASRRLAELQATKPMPPPAAPPKRSLMTAGTTLESSPRRHDPSKPTCETLDKSRMRAAEGGRRLARVIYSYHPQEEDELELKVDDILEVVKGDDSGGWWYGRLGSKLGLFPSNYVEMMTTASGLAKPSAPRGPNGRGEKPSPGAKAGRLEELVEDPLHVSTPEKRGGGQNMSW</sequence>
<accession>A0A6P4ZMJ0</accession>
<evidence type="ECO:0000259" key="15">
    <source>
        <dbReference type="PROSITE" id="PS50002"/>
    </source>
</evidence>
<gene>
    <name evidence="18" type="primary">LOC109475894</name>
</gene>
<evidence type="ECO:0000256" key="6">
    <source>
        <dbReference type="ARBA" id="ARBA00022737"/>
    </source>
</evidence>
<keyword evidence="8" id="KW-1015">Disulfide bond</keyword>
<feature type="compositionally biased region" description="Basic and acidic residues" evidence="12">
    <location>
        <begin position="408"/>
        <end position="420"/>
    </location>
</feature>
<organism evidence="17 18">
    <name type="scientific">Branchiostoma belcheri</name>
    <name type="common">Amphioxus</name>
    <dbReference type="NCBI Taxonomy" id="7741"/>
    <lineage>
        <taxon>Eukaryota</taxon>
        <taxon>Metazoa</taxon>
        <taxon>Chordata</taxon>
        <taxon>Cephalochordata</taxon>
        <taxon>Leptocardii</taxon>
        <taxon>Amphioxiformes</taxon>
        <taxon>Branchiostomatidae</taxon>
        <taxon>Branchiostoma</taxon>
    </lineage>
</organism>
<keyword evidence="14" id="KW-0732">Signal</keyword>
<evidence type="ECO:0000256" key="7">
    <source>
        <dbReference type="ARBA" id="ARBA00023136"/>
    </source>
</evidence>
<dbReference type="CDD" id="cd00096">
    <property type="entry name" value="Ig"/>
    <property type="match status" value="1"/>
</dbReference>
<evidence type="ECO:0000313" key="17">
    <source>
        <dbReference type="Proteomes" id="UP000515135"/>
    </source>
</evidence>
<dbReference type="PRINTS" id="PR00452">
    <property type="entry name" value="SH3DOMAIN"/>
</dbReference>
<evidence type="ECO:0000256" key="4">
    <source>
        <dbReference type="ARBA" id="ARBA00022443"/>
    </source>
</evidence>
<dbReference type="Pfam" id="PF14604">
    <property type="entry name" value="SH3_9"/>
    <property type="match status" value="1"/>
</dbReference>
<feature type="signal peptide" evidence="14">
    <location>
        <begin position="1"/>
        <end position="23"/>
    </location>
</feature>
<dbReference type="InterPro" id="IPR013783">
    <property type="entry name" value="Ig-like_fold"/>
</dbReference>
<evidence type="ECO:0000256" key="8">
    <source>
        <dbReference type="ARBA" id="ARBA00023157"/>
    </source>
</evidence>
<comment type="subcellular location">
    <subcellularLocation>
        <location evidence="1">Cell membrane</location>
    </subcellularLocation>
    <subcellularLocation>
        <location evidence="2">Membrane</location>
        <topology evidence="2">Single-pass type I membrane protein</topology>
    </subcellularLocation>
</comment>
<dbReference type="PROSITE" id="PS50002">
    <property type="entry name" value="SH3"/>
    <property type="match status" value="1"/>
</dbReference>
<evidence type="ECO:0000256" key="14">
    <source>
        <dbReference type="SAM" id="SignalP"/>
    </source>
</evidence>
<dbReference type="SMART" id="SM00409">
    <property type="entry name" value="IG"/>
    <property type="match status" value="3"/>
</dbReference>
<comment type="similarity">
    <text evidence="3">Belongs to the protein kinase superfamily. CAMK Ser/Thr protein kinase family.</text>
</comment>
<protein>
    <submittedName>
        <fullName evidence="18">Nectin-4-like isoform X1</fullName>
    </submittedName>
</protein>
<dbReference type="OrthoDB" id="6159398at2759"/>
<keyword evidence="4 11" id="KW-0728">SH3 domain</keyword>
<dbReference type="Pfam" id="PF13927">
    <property type="entry name" value="Ig_3"/>
    <property type="match status" value="1"/>
</dbReference>
<keyword evidence="5" id="KW-1003">Cell membrane</keyword>
<dbReference type="KEGG" id="bbel:109475894"/>
<dbReference type="Gene3D" id="2.30.30.40">
    <property type="entry name" value="SH3 Domains"/>
    <property type="match status" value="1"/>
</dbReference>
<dbReference type="SUPFAM" id="SSF48726">
    <property type="entry name" value="Immunoglobulin"/>
    <property type="match status" value="3"/>
</dbReference>
<dbReference type="GO" id="GO:0050839">
    <property type="term" value="F:cell adhesion molecule binding"/>
    <property type="evidence" value="ECO:0007669"/>
    <property type="project" value="TreeGrafter"/>
</dbReference>